<comment type="caution">
    <text evidence="2">The sequence shown here is derived from an EMBL/GenBank/DDBJ whole genome shotgun (WGS) entry which is preliminary data.</text>
</comment>
<protein>
    <submittedName>
        <fullName evidence="2">Uncharacterized protein</fullName>
    </submittedName>
</protein>
<organism evidence="2 3">
    <name type="scientific">Thamnidium elegans</name>
    <dbReference type="NCBI Taxonomy" id="101142"/>
    <lineage>
        <taxon>Eukaryota</taxon>
        <taxon>Fungi</taxon>
        <taxon>Fungi incertae sedis</taxon>
        <taxon>Mucoromycota</taxon>
        <taxon>Mucoromycotina</taxon>
        <taxon>Mucoromycetes</taxon>
        <taxon>Mucorales</taxon>
        <taxon>Mucorineae</taxon>
        <taxon>Mucoraceae</taxon>
        <taxon>Thamnidium</taxon>
    </lineage>
</organism>
<evidence type="ECO:0000256" key="1">
    <source>
        <dbReference type="SAM" id="MobiDB-lite"/>
    </source>
</evidence>
<gene>
    <name evidence="2" type="ORF">INT48_002480</name>
</gene>
<dbReference type="OrthoDB" id="2271946at2759"/>
<evidence type="ECO:0000313" key="2">
    <source>
        <dbReference type="EMBL" id="KAG2229639.1"/>
    </source>
</evidence>
<dbReference type="Proteomes" id="UP000613177">
    <property type="component" value="Unassembled WGS sequence"/>
</dbReference>
<dbReference type="AlphaFoldDB" id="A0A8H7SHP4"/>
<feature type="compositionally biased region" description="Polar residues" evidence="1">
    <location>
        <begin position="1"/>
        <end position="12"/>
    </location>
</feature>
<proteinExistence type="predicted"/>
<feature type="compositionally biased region" description="Low complexity" evidence="1">
    <location>
        <begin position="13"/>
        <end position="34"/>
    </location>
</feature>
<feature type="region of interest" description="Disordered" evidence="1">
    <location>
        <begin position="1"/>
        <end position="45"/>
    </location>
</feature>
<keyword evidence="3" id="KW-1185">Reference proteome</keyword>
<name>A0A8H7SHP4_9FUNG</name>
<accession>A0A8H7SHP4</accession>
<sequence>MQLNYSKALVQTSSLSPSPSPYNNNISTDNGTTTDDGDDKYVGRTGTLSGSPEELIVKKIKSRKDYLVSNNVSNIIDLDDTDNMWILPSGINFSVSFISRRNDLIRQCEANQEELQVDEELSVNGIILLDADLISNIVKEDVYEEACNVVESFFNKFSNTNNEPYLDYIFNFCMYMTKGKFEDAENYINSSSLPYYIKSILFSLKFRYSKCYSTDLVNESTAVKDSIVPLLDSYFPNTKKITRKRSIDMDPSLSKHVRKADFSIVSNSSNHLILALETKSIKSQNKSANDLTNMARYMKDTIDDIESDGFKTVSIIGIIASGNTISTYIMTHSHDYLYYFYKLAKNYIATDYHDMCRIIPIFSVFDQLKNIVTETSNILSTLPHNRTTENNLKKLKTYRTPKERIKRVNLNTDDARRTKRRLHFD</sequence>
<reference evidence="2" key="1">
    <citation type="submission" date="2021-01" db="EMBL/GenBank/DDBJ databases">
        <title>Metabolic potential, ecology and presence of endohyphal bacteria is reflected in genomic diversity of Mucoromycotina.</title>
        <authorList>
            <person name="Muszewska A."/>
            <person name="Okrasinska A."/>
            <person name="Steczkiewicz K."/>
            <person name="Drgas O."/>
            <person name="Orlowska M."/>
            <person name="Perlinska-Lenart U."/>
            <person name="Aleksandrzak-Piekarczyk T."/>
            <person name="Szatraj K."/>
            <person name="Zielenkiewicz U."/>
            <person name="Pilsyk S."/>
            <person name="Malc E."/>
            <person name="Mieczkowski P."/>
            <person name="Kruszewska J.S."/>
            <person name="Biernat P."/>
            <person name="Pawlowska J."/>
        </authorList>
    </citation>
    <scope>NUCLEOTIDE SEQUENCE</scope>
    <source>
        <strain evidence="2">WA0000018081</strain>
    </source>
</reference>
<dbReference type="EMBL" id="JAEPRE010000255">
    <property type="protein sequence ID" value="KAG2229639.1"/>
    <property type="molecule type" value="Genomic_DNA"/>
</dbReference>
<evidence type="ECO:0000313" key="3">
    <source>
        <dbReference type="Proteomes" id="UP000613177"/>
    </source>
</evidence>